<accession>A0A423VJB6</accession>
<keyword evidence="3" id="KW-1185">Reference proteome</keyword>
<dbReference type="OrthoDB" id="10496350at2759"/>
<reference evidence="2 3" key="1">
    <citation type="submission" date="2015-09" db="EMBL/GenBank/DDBJ databases">
        <title>Host preference determinants of Valsa canker pathogens revealed by comparative genomics.</title>
        <authorList>
            <person name="Yin Z."/>
            <person name="Huang L."/>
        </authorList>
    </citation>
    <scope>NUCLEOTIDE SEQUENCE [LARGE SCALE GENOMIC DNA]</scope>
    <source>
        <strain evidence="2 3">YSFL</strain>
    </source>
</reference>
<name>A0A423VJB6_CYTCH</name>
<evidence type="ECO:0000256" key="1">
    <source>
        <dbReference type="SAM" id="MobiDB-lite"/>
    </source>
</evidence>
<dbReference type="Proteomes" id="UP000284375">
    <property type="component" value="Unassembled WGS sequence"/>
</dbReference>
<gene>
    <name evidence="2" type="ORF">VSDG_07676</name>
</gene>
<proteinExistence type="predicted"/>
<comment type="caution">
    <text evidence="2">The sequence shown here is derived from an EMBL/GenBank/DDBJ whole genome shotgun (WGS) entry which is preliminary data.</text>
</comment>
<protein>
    <submittedName>
        <fullName evidence="2">Uncharacterized protein</fullName>
    </submittedName>
</protein>
<feature type="region of interest" description="Disordered" evidence="1">
    <location>
        <begin position="168"/>
        <end position="188"/>
    </location>
</feature>
<organism evidence="2 3">
    <name type="scientific">Cytospora chrysosperma</name>
    <name type="common">Cytospora canker fungus</name>
    <name type="synonym">Sphaeria chrysosperma</name>
    <dbReference type="NCBI Taxonomy" id="252740"/>
    <lineage>
        <taxon>Eukaryota</taxon>
        <taxon>Fungi</taxon>
        <taxon>Dikarya</taxon>
        <taxon>Ascomycota</taxon>
        <taxon>Pezizomycotina</taxon>
        <taxon>Sordariomycetes</taxon>
        <taxon>Sordariomycetidae</taxon>
        <taxon>Diaporthales</taxon>
        <taxon>Cytosporaceae</taxon>
        <taxon>Cytospora</taxon>
    </lineage>
</organism>
<evidence type="ECO:0000313" key="3">
    <source>
        <dbReference type="Proteomes" id="UP000284375"/>
    </source>
</evidence>
<evidence type="ECO:0000313" key="2">
    <source>
        <dbReference type="EMBL" id="ROV91032.1"/>
    </source>
</evidence>
<dbReference type="AlphaFoldDB" id="A0A423VJB6"/>
<dbReference type="EMBL" id="LJZO01000046">
    <property type="protein sequence ID" value="ROV91032.1"/>
    <property type="molecule type" value="Genomic_DNA"/>
</dbReference>
<sequence>MTFWTFPMYCMGCHHSVCHSDCLARHRDRYACHNPQCFYHVPSPLRPEPGSEPAGKNHPAEATELAATTTTTSENNNMVDGNLVFRETITREWRLVDGQLAQVPGQSIKLSPVAVTTASTGTQTTISQVGAGQGYTVTPETDSTGAAGVPISDIVTDEEIKAQAQLWAQFQPPQRGSDPVLNERSTPS</sequence>